<dbReference type="HOGENOM" id="CLU_042818_0_0_1"/>
<dbReference type="GO" id="GO:0044773">
    <property type="term" value="P:mitotic DNA damage checkpoint signaling"/>
    <property type="evidence" value="ECO:0007669"/>
    <property type="project" value="TreeGrafter"/>
</dbReference>
<dbReference type="OrthoDB" id="2722301at2759"/>
<dbReference type="PANTHER" id="PTHR44167">
    <property type="entry name" value="OVARIAN-SPECIFIC SERINE/THREONINE-PROTEIN KINASE LOK-RELATED"/>
    <property type="match status" value="1"/>
</dbReference>
<dbReference type="GO" id="GO:0004674">
    <property type="term" value="F:protein serine/threonine kinase activity"/>
    <property type="evidence" value="ECO:0007669"/>
    <property type="project" value="TreeGrafter"/>
</dbReference>
<evidence type="ECO:0000313" key="3">
    <source>
        <dbReference type="Proteomes" id="UP000008493"/>
    </source>
</evidence>
<dbReference type="eggNOG" id="ENOG502SVBW">
    <property type="taxonomic scope" value="Eukaryota"/>
</dbReference>
<evidence type="ECO:0000313" key="2">
    <source>
        <dbReference type="EMBL" id="EKM77479.1"/>
    </source>
</evidence>
<dbReference type="OMA" id="RASSWEC"/>
<keyword evidence="3" id="KW-1185">Reference proteome</keyword>
<dbReference type="AlphaFoldDB" id="K5VSP6"/>
<dbReference type="PANTHER" id="PTHR44167:SF24">
    <property type="entry name" value="SERINE_THREONINE-PROTEIN KINASE CHK2"/>
    <property type="match status" value="1"/>
</dbReference>
<reference evidence="3" key="1">
    <citation type="journal article" date="2012" name="Proc. Natl. Acad. Sci. U.S.A.">
        <title>Genome sequence of the button mushroom Agaricus bisporus reveals mechanisms governing adaptation to a humic-rich ecological niche.</title>
        <authorList>
            <person name="Morin E."/>
            <person name="Kohler A."/>
            <person name="Baker A.R."/>
            <person name="Foulongne-Oriol M."/>
            <person name="Lombard V."/>
            <person name="Nagy L.G."/>
            <person name="Ohm R.A."/>
            <person name="Patyshakuliyeva A."/>
            <person name="Brun A."/>
            <person name="Aerts A.L."/>
            <person name="Bailey A.M."/>
            <person name="Billette C."/>
            <person name="Coutinho P.M."/>
            <person name="Deakin G."/>
            <person name="Doddapaneni H."/>
            <person name="Floudas D."/>
            <person name="Grimwood J."/>
            <person name="Hilden K."/>
            <person name="Kuees U."/>
            <person name="LaButti K.M."/>
            <person name="Lapidus A."/>
            <person name="Lindquist E.A."/>
            <person name="Lucas S.M."/>
            <person name="Murat C."/>
            <person name="Riley R.W."/>
            <person name="Salamov A.A."/>
            <person name="Schmutz J."/>
            <person name="Subramanian V."/>
            <person name="Woesten H.A.B."/>
            <person name="Xu J."/>
            <person name="Eastwood D.C."/>
            <person name="Foster G.D."/>
            <person name="Sonnenberg A.S."/>
            <person name="Cullen D."/>
            <person name="de Vries R.P."/>
            <person name="Lundell T."/>
            <person name="Hibbett D.S."/>
            <person name="Henrissat B."/>
            <person name="Burton K.S."/>
            <person name="Kerrigan R.W."/>
            <person name="Challen M.P."/>
            <person name="Grigoriev I.V."/>
            <person name="Martin F."/>
        </authorList>
    </citation>
    <scope>NUCLEOTIDE SEQUENCE [LARGE SCALE GENOMIC DNA]</scope>
    <source>
        <strain evidence="3">JB137-S8 / ATCC MYA-4627 / FGSC 10392</strain>
    </source>
</reference>
<evidence type="ECO:0000259" key="1">
    <source>
        <dbReference type="PROSITE" id="PS50011"/>
    </source>
</evidence>
<protein>
    <recommendedName>
        <fullName evidence="1">Protein kinase domain-containing protein</fullName>
    </recommendedName>
</protein>
<dbReference type="GO" id="GO:0005634">
    <property type="term" value="C:nucleus"/>
    <property type="evidence" value="ECO:0007669"/>
    <property type="project" value="TreeGrafter"/>
</dbReference>
<dbReference type="GO" id="GO:0005524">
    <property type="term" value="F:ATP binding"/>
    <property type="evidence" value="ECO:0007669"/>
    <property type="project" value="InterPro"/>
</dbReference>
<gene>
    <name evidence="2" type="ORF">AGABI1DRAFT_130180</name>
</gene>
<sequence length="436" mass="50762">MEHTIPIPFPFPLQNNDDADICERIAFWDSPSTLEWFRQRGYRLYVHNELAQDQPWYSEPTLGCEHSYEMQYPYSHYSSEGNSKTPLRAIDFTGKVVYAQETNDPSHHVAIKLIVTDSEEHRILQFLHSQGLEVLKENCLIPVLNILSNGPFSFVVMPRQVNFTWGGVVYFPKRGPVGNVIRIMHSLLKALAFLHENNILHRDIKLGNVLVSHFGDDDTLYENCSVRSQLQWSGQLTYCLFDFDISIMLPMDTDRTRCRLPYKLSWDGSGYQPHDTMQGEFDYDPFAYDVGTLGSVLCAHYQHLTPQIPRLAPFLDRMVTRNIPLRFNASQALQFFEAILPEIPETVINSVYHEKTKASDYECDRWEGLPPDFIKKWEDYREPPVPFSTSVLRWIYSFERMPYILPVVRLFFFRIALVPSRIGVFLRKLWSVGFPS</sequence>
<dbReference type="KEGG" id="abp:AGABI1DRAFT130180"/>
<dbReference type="InterPro" id="IPR008271">
    <property type="entry name" value="Ser/Thr_kinase_AS"/>
</dbReference>
<dbReference type="GeneID" id="18827169"/>
<dbReference type="InterPro" id="IPR011009">
    <property type="entry name" value="Kinase-like_dom_sf"/>
</dbReference>
<feature type="domain" description="Protein kinase" evidence="1">
    <location>
        <begin position="72"/>
        <end position="404"/>
    </location>
</feature>
<accession>K5VSP6</accession>
<dbReference type="SMART" id="SM00220">
    <property type="entry name" value="S_TKc"/>
    <property type="match status" value="1"/>
</dbReference>
<dbReference type="STRING" id="597362.K5VSP6"/>
<dbReference type="RefSeq" id="XP_007331763.1">
    <property type="nucleotide sequence ID" value="XM_007331701.1"/>
</dbReference>
<dbReference type="EMBL" id="JH971395">
    <property type="protein sequence ID" value="EKM77479.1"/>
    <property type="molecule type" value="Genomic_DNA"/>
</dbReference>
<proteinExistence type="predicted"/>
<dbReference type="Proteomes" id="UP000008493">
    <property type="component" value="Unassembled WGS sequence"/>
</dbReference>
<dbReference type="PROSITE" id="PS00108">
    <property type="entry name" value="PROTEIN_KINASE_ST"/>
    <property type="match status" value="1"/>
</dbReference>
<dbReference type="PROSITE" id="PS50011">
    <property type="entry name" value="PROTEIN_KINASE_DOM"/>
    <property type="match status" value="1"/>
</dbReference>
<organism evidence="2 3">
    <name type="scientific">Agaricus bisporus var. burnettii (strain JB137-S8 / ATCC MYA-4627 / FGSC 10392)</name>
    <name type="common">White button mushroom</name>
    <dbReference type="NCBI Taxonomy" id="597362"/>
    <lineage>
        <taxon>Eukaryota</taxon>
        <taxon>Fungi</taxon>
        <taxon>Dikarya</taxon>
        <taxon>Basidiomycota</taxon>
        <taxon>Agaricomycotina</taxon>
        <taxon>Agaricomycetes</taxon>
        <taxon>Agaricomycetidae</taxon>
        <taxon>Agaricales</taxon>
        <taxon>Agaricineae</taxon>
        <taxon>Agaricaceae</taxon>
        <taxon>Agaricus</taxon>
    </lineage>
</organism>
<dbReference type="SUPFAM" id="SSF56112">
    <property type="entry name" value="Protein kinase-like (PK-like)"/>
    <property type="match status" value="1"/>
</dbReference>
<dbReference type="Gene3D" id="1.10.510.10">
    <property type="entry name" value="Transferase(Phosphotransferase) domain 1"/>
    <property type="match status" value="1"/>
</dbReference>
<dbReference type="InParanoid" id="K5VSP6"/>
<dbReference type="InterPro" id="IPR000719">
    <property type="entry name" value="Prot_kinase_dom"/>
</dbReference>
<dbReference type="Pfam" id="PF00069">
    <property type="entry name" value="Pkinase"/>
    <property type="match status" value="1"/>
</dbReference>
<name>K5VSP6_AGABU</name>